<gene>
    <name evidence="2" type="ORF">SPIL2461_LOCUS5409</name>
</gene>
<sequence>MAQGSQSRMPFFELAAASLLVAGAKLRADANLSELSEAQQAWKVEASQCPPETLGESSQPETEAETEEEDDWVMLEPEAAEGLLDTDERW</sequence>
<evidence type="ECO:0000313" key="3">
    <source>
        <dbReference type="Proteomes" id="UP000649617"/>
    </source>
</evidence>
<reference evidence="2" key="1">
    <citation type="submission" date="2021-02" db="EMBL/GenBank/DDBJ databases">
        <authorList>
            <person name="Dougan E. K."/>
            <person name="Rhodes N."/>
            <person name="Thang M."/>
            <person name="Chan C."/>
        </authorList>
    </citation>
    <scope>NUCLEOTIDE SEQUENCE</scope>
</reference>
<dbReference type="EMBL" id="CAJNIZ010007624">
    <property type="protein sequence ID" value="CAE7259768.1"/>
    <property type="molecule type" value="Genomic_DNA"/>
</dbReference>
<feature type="non-terminal residue" evidence="2">
    <location>
        <position position="1"/>
    </location>
</feature>
<evidence type="ECO:0000256" key="1">
    <source>
        <dbReference type="SAM" id="MobiDB-lite"/>
    </source>
</evidence>
<organism evidence="2 3">
    <name type="scientific">Symbiodinium pilosum</name>
    <name type="common">Dinoflagellate</name>
    <dbReference type="NCBI Taxonomy" id="2952"/>
    <lineage>
        <taxon>Eukaryota</taxon>
        <taxon>Sar</taxon>
        <taxon>Alveolata</taxon>
        <taxon>Dinophyceae</taxon>
        <taxon>Suessiales</taxon>
        <taxon>Symbiodiniaceae</taxon>
        <taxon>Symbiodinium</taxon>
    </lineage>
</organism>
<feature type="compositionally biased region" description="Acidic residues" evidence="1">
    <location>
        <begin position="62"/>
        <end position="73"/>
    </location>
</feature>
<keyword evidence="3" id="KW-1185">Reference proteome</keyword>
<feature type="region of interest" description="Disordered" evidence="1">
    <location>
        <begin position="43"/>
        <end position="90"/>
    </location>
</feature>
<dbReference type="AlphaFoldDB" id="A0A812M868"/>
<dbReference type="Proteomes" id="UP000649617">
    <property type="component" value="Unassembled WGS sequence"/>
</dbReference>
<evidence type="ECO:0000313" key="2">
    <source>
        <dbReference type="EMBL" id="CAE7259768.1"/>
    </source>
</evidence>
<accession>A0A812M868</accession>
<comment type="caution">
    <text evidence="2">The sequence shown here is derived from an EMBL/GenBank/DDBJ whole genome shotgun (WGS) entry which is preliminary data.</text>
</comment>
<proteinExistence type="predicted"/>
<protein>
    <submittedName>
        <fullName evidence="2">Uncharacterized protein</fullName>
    </submittedName>
</protein>
<name>A0A812M868_SYMPI</name>